<protein>
    <recommendedName>
        <fullName evidence="3">Uroporphyrin-III C-methyltransferase</fullName>
    </recommendedName>
</protein>
<name>E6WXL7_PSEUU</name>
<organism evidence="1 2">
    <name type="scientific">Pseudoxanthomonas suwonensis (strain 11-1)</name>
    <dbReference type="NCBI Taxonomy" id="743721"/>
    <lineage>
        <taxon>Bacteria</taxon>
        <taxon>Pseudomonadati</taxon>
        <taxon>Pseudomonadota</taxon>
        <taxon>Gammaproteobacteria</taxon>
        <taxon>Lysobacterales</taxon>
        <taxon>Lysobacteraceae</taxon>
        <taxon>Pseudoxanthomonas</taxon>
    </lineage>
</organism>
<sequence length="138" mass="15467">MGFTPVQSPAPHSAGMARPARFPLRTRHIDEPAEPEDGLRLLVEGAWPRGARKDTLELEAWLRILAPSTALRRWFGQDPARWDDFRSRYFEELAANHAGLSRLRSYLVKGPVTFVYAAGDGEHNNAVALRDYILQASG</sequence>
<reference evidence="1 2" key="1">
    <citation type="submission" date="2011-01" db="EMBL/GenBank/DDBJ databases">
        <title>Complete sequence of Pseudoxanthomonas suwonensis 11-1.</title>
        <authorList>
            <consortium name="US DOE Joint Genome Institute"/>
            <person name="Lucas S."/>
            <person name="Copeland A."/>
            <person name="Lapidus A."/>
            <person name="Cheng J.-F."/>
            <person name="Goodwin L."/>
            <person name="Pitluck S."/>
            <person name="Teshima H."/>
            <person name="Detter J.C."/>
            <person name="Han C."/>
            <person name="Tapia R."/>
            <person name="Land M."/>
            <person name="Hauser L."/>
            <person name="Kyrpides N."/>
            <person name="Ivanova N."/>
            <person name="Ovchinnikova G."/>
            <person name="Siebers A.K."/>
            <person name="Allgaier M."/>
            <person name="Thelen M.P."/>
            <person name="Hugenholtz P."/>
            <person name="Gladden J."/>
            <person name="Woyke T."/>
        </authorList>
    </citation>
    <scope>NUCLEOTIDE SEQUENCE [LARGE SCALE GENOMIC DNA]</scope>
    <source>
        <strain evidence="2">11-1</strain>
    </source>
</reference>
<dbReference type="PANTHER" id="PTHR36849:SF1">
    <property type="entry name" value="CYTOPLASMIC PROTEIN"/>
    <property type="match status" value="1"/>
</dbReference>
<dbReference type="PANTHER" id="PTHR36849">
    <property type="entry name" value="CYTOPLASMIC PROTEIN-RELATED"/>
    <property type="match status" value="1"/>
</dbReference>
<dbReference type="HOGENOM" id="CLU_137928_0_0_6"/>
<dbReference type="Proteomes" id="UP000008632">
    <property type="component" value="Chromosome"/>
</dbReference>
<gene>
    <name evidence="1" type="ordered locus">Psesu_3060</name>
</gene>
<evidence type="ECO:0000313" key="2">
    <source>
        <dbReference type="Proteomes" id="UP000008632"/>
    </source>
</evidence>
<dbReference type="STRING" id="743721.Psesu_3060"/>
<dbReference type="Pfam" id="PF22752">
    <property type="entry name" value="DUF488-N3i"/>
    <property type="match status" value="1"/>
</dbReference>
<dbReference type="KEGG" id="psu:Psesu_3060"/>
<dbReference type="eggNOG" id="COG3189">
    <property type="taxonomic scope" value="Bacteria"/>
</dbReference>
<dbReference type="EMBL" id="CP002446">
    <property type="protein sequence ID" value="ADV28883.1"/>
    <property type="molecule type" value="Genomic_DNA"/>
</dbReference>
<dbReference type="InterPro" id="IPR052552">
    <property type="entry name" value="YeaO-like"/>
</dbReference>
<proteinExistence type="predicted"/>
<accession>E6WXL7</accession>
<evidence type="ECO:0000313" key="1">
    <source>
        <dbReference type="EMBL" id="ADV28883.1"/>
    </source>
</evidence>
<keyword evidence="2" id="KW-1185">Reference proteome</keyword>
<dbReference type="AlphaFoldDB" id="E6WXL7"/>
<evidence type="ECO:0008006" key="3">
    <source>
        <dbReference type="Google" id="ProtNLM"/>
    </source>
</evidence>